<dbReference type="PANTHER" id="PTHR47778:SF2">
    <property type="entry name" value="GLYCOSYL TRANSFERASE FAMILY 1 DOMAIN-CONTAINING PROTEIN"/>
    <property type="match status" value="1"/>
</dbReference>
<keyword evidence="1" id="KW-0808">Transferase</keyword>
<gene>
    <name evidence="5" type="ORF">QJS04_geneDACA025034</name>
</gene>
<feature type="region of interest" description="Disordered" evidence="2">
    <location>
        <begin position="479"/>
        <end position="525"/>
    </location>
</feature>
<keyword evidence="6" id="KW-1185">Reference proteome</keyword>
<dbReference type="InterPro" id="IPR041693">
    <property type="entry name" value="Glyco_trans_4_5"/>
</dbReference>
<keyword evidence="3" id="KW-1133">Transmembrane helix</keyword>
<evidence type="ECO:0000256" key="2">
    <source>
        <dbReference type="SAM" id="MobiDB-lite"/>
    </source>
</evidence>
<feature type="compositionally biased region" description="Basic residues" evidence="2">
    <location>
        <begin position="144"/>
        <end position="162"/>
    </location>
</feature>
<dbReference type="AlphaFoldDB" id="A0AAV9ANJ0"/>
<reference evidence="5" key="1">
    <citation type="journal article" date="2023" name="Nat. Commun.">
        <title>Diploid and tetraploid genomes of Acorus and the evolution of monocots.</title>
        <authorList>
            <person name="Ma L."/>
            <person name="Liu K.W."/>
            <person name="Li Z."/>
            <person name="Hsiao Y.Y."/>
            <person name="Qi Y."/>
            <person name="Fu T."/>
            <person name="Tang G.D."/>
            <person name="Zhang D."/>
            <person name="Sun W.H."/>
            <person name="Liu D.K."/>
            <person name="Li Y."/>
            <person name="Chen G.Z."/>
            <person name="Liu X.D."/>
            <person name="Liao X.Y."/>
            <person name="Jiang Y.T."/>
            <person name="Yu X."/>
            <person name="Hao Y."/>
            <person name="Huang J."/>
            <person name="Zhao X.W."/>
            <person name="Ke S."/>
            <person name="Chen Y.Y."/>
            <person name="Wu W.L."/>
            <person name="Hsu J.L."/>
            <person name="Lin Y.F."/>
            <person name="Huang M.D."/>
            <person name="Li C.Y."/>
            <person name="Huang L."/>
            <person name="Wang Z.W."/>
            <person name="Zhao X."/>
            <person name="Zhong W.Y."/>
            <person name="Peng D.H."/>
            <person name="Ahmad S."/>
            <person name="Lan S."/>
            <person name="Zhang J.S."/>
            <person name="Tsai W.C."/>
            <person name="Van de Peer Y."/>
            <person name="Liu Z.J."/>
        </authorList>
    </citation>
    <scope>NUCLEOTIDE SEQUENCE</scope>
    <source>
        <strain evidence="5">SCP</strain>
    </source>
</reference>
<name>A0AAV9ANJ0_ACOGR</name>
<dbReference type="Gene3D" id="3.40.50.2000">
    <property type="entry name" value="Glycogen Phosphorylase B"/>
    <property type="match status" value="1"/>
</dbReference>
<proteinExistence type="predicted"/>
<dbReference type="CDD" id="cd03801">
    <property type="entry name" value="GT4_PimA-like"/>
    <property type="match status" value="1"/>
</dbReference>
<dbReference type="Proteomes" id="UP001179952">
    <property type="component" value="Unassembled WGS sequence"/>
</dbReference>
<keyword evidence="1" id="KW-0328">Glycosyltransferase</keyword>
<feature type="domain" description="Glycosyl transferase family 1" evidence="4">
    <location>
        <begin position="563"/>
        <end position="673"/>
    </location>
</feature>
<comment type="caution">
    <text evidence="5">The sequence shown here is derived from an EMBL/GenBank/DDBJ whole genome shotgun (WGS) entry which is preliminary data.</text>
</comment>
<feature type="compositionally biased region" description="Basic residues" evidence="2">
    <location>
        <begin position="502"/>
        <end position="512"/>
    </location>
</feature>
<feature type="region of interest" description="Disordered" evidence="2">
    <location>
        <begin position="144"/>
        <end position="172"/>
    </location>
</feature>
<dbReference type="Pfam" id="PF00534">
    <property type="entry name" value="Glycos_transf_1"/>
    <property type="match status" value="1"/>
</dbReference>
<dbReference type="GO" id="GO:0016757">
    <property type="term" value="F:glycosyltransferase activity"/>
    <property type="evidence" value="ECO:0007669"/>
    <property type="project" value="UniProtKB-KW"/>
</dbReference>
<feature type="compositionally biased region" description="Low complexity" evidence="2">
    <location>
        <begin position="23"/>
        <end position="38"/>
    </location>
</feature>
<dbReference type="EMBL" id="JAUJYN010000008">
    <property type="protein sequence ID" value="KAK1265758.1"/>
    <property type="molecule type" value="Genomic_DNA"/>
</dbReference>
<evidence type="ECO:0000313" key="6">
    <source>
        <dbReference type="Proteomes" id="UP001179952"/>
    </source>
</evidence>
<keyword evidence="3" id="KW-0472">Membrane</keyword>
<feature type="transmembrane region" description="Helical" evidence="3">
    <location>
        <begin position="66"/>
        <end position="83"/>
    </location>
</feature>
<evidence type="ECO:0000313" key="5">
    <source>
        <dbReference type="EMBL" id="KAK1265758.1"/>
    </source>
</evidence>
<evidence type="ECO:0000256" key="1">
    <source>
        <dbReference type="ARBA" id="ARBA00022676"/>
    </source>
</evidence>
<evidence type="ECO:0000259" key="4">
    <source>
        <dbReference type="Pfam" id="PF00534"/>
    </source>
</evidence>
<sequence>MDETNSQPKMGRPSPLRTGGGLKSTLSGKSSPRNSSSFRRSHSNRTPRRDGRNNAGRFRWIPGNRVVFWLTLITLWAYIGFHFQSQWAHNNNEEAEFLGHRSDAGSITNNNRRLYMKGNASDSADSSGSKGTSILKRLSVSLKRKAKRALPRKNSSSKRTRRTTTVPARQNDTVDEEIPRRNTSYGLIVGPFGKTEDNILGWNAEKRRGTCDRKGGFARIVWSRSFVLIFHELSMTGSPLSMMELATEILSCGGSVSAVVLSRKGGLMGELDRRGIKVLKDKAEFSFKTAMKADLVIAGSAVCASWIDQYLSHFAAGSSKIVWWIMENRREYFDRSKNMLGQVKMLIFLSDLQSKQWLAWCAEENIHLNSEPAIVPLSVNDELAFVAGIPCSLNTPSFSVENMLERRRSLRVAVRKEMGLTDDDMLVMSLSSINPGKGQLLLLESARLMVERGLHLNDSSSDNLMEEENQSGVSARKLLQKATSDDKSANESQRVKVSKVASNKRKRKHSRPSKTLSAPDGDGSVIKRALSQNENTEPQNLKILIGSIGSKSNKIPYVKGILRFLSQHSTLSKLVLWTPATTRVAALYAAADVYVINAQGLGETFGRVTIEAMAFGLPVLGTEAGGTGEIVVNNVTGLLHPVGRPGTHTLAKNIDFFLNNRKTREQMGMSGREKVMRKYLKNHMYQKVAEVLIKCMKIK</sequence>
<protein>
    <recommendedName>
        <fullName evidence="4">Glycosyl transferase family 1 domain-containing protein</fullName>
    </recommendedName>
</protein>
<keyword evidence="3" id="KW-0812">Transmembrane</keyword>
<dbReference type="Pfam" id="PF16994">
    <property type="entry name" value="Glyco_trans_4_5"/>
    <property type="match status" value="1"/>
</dbReference>
<dbReference type="SUPFAM" id="SSF53756">
    <property type="entry name" value="UDP-Glycosyltransferase/glycogen phosphorylase"/>
    <property type="match status" value="1"/>
</dbReference>
<reference evidence="5" key="2">
    <citation type="submission" date="2023-06" db="EMBL/GenBank/DDBJ databases">
        <authorList>
            <person name="Ma L."/>
            <person name="Liu K.-W."/>
            <person name="Li Z."/>
            <person name="Hsiao Y.-Y."/>
            <person name="Qi Y."/>
            <person name="Fu T."/>
            <person name="Tang G."/>
            <person name="Zhang D."/>
            <person name="Sun W.-H."/>
            <person name="Liu D.-K."/>
            <person name="Li Y."/>
            <person name="Chen G.-Z."/>
            <person name="Liu X.-D."/>
            <person name="Liao X.-Y."/>
            <person name="Jiang Y.-T."/>
            <person name="Yu X."/>
            <person name="Hao Y."/>
            <person name="Huang J."/>
            <person name="Zhao X.-W."/>
            <person name="Ke S."/>
            <person name="Chen Y.-Y."/>
            <person name="Wu W.-L."/>
            <person name="Hsu J.-L."/>
            <person name="Lin Y.-F."/>
            <person name="Huang M.-D."/>
            <person name="Li C.-Y."/>
            <person name="Huang L."/>
            <person name="Wang Z.-W."/>
            <person name="Zhao X."/>
            <person name="Zhong W.-Y."/>
            <person name="Peng D.-H."/>
            <person name="Ahmad S."/>
            <person name="Lan S."/>
            <person name="Zhang J.-S."/>
            <person name="Tsai W.-C."/>
            <person name="Van De Peer Y."/>
            <person name="Liu Z.-J."/>
        </authorList>
    </citation>
    <scope>NUCLEOTIDE SEQUENCE</scope>
    <source>
        <strain evidence="5">SCP</strain>
        <tissue evidence="5">Leaves</tissue>
    </source>
</reference>
<accession>A0AAV9ANJ0</accession>
<feature type="region of interest" description="Disordered" evidence="2">
    <location>
        <begin position="1"/>
        <end position="57"/>
    </location>
</feature>
<dbReference type="PANTHER" id="PTHR47778">
    <property type="entry name" value="BNAA05G14870D PROTEIN"/>
    <property type="match status" value="1"/>
</dbReference>
<evidence type="ECO:0000256" key="3">
    <source>
        <dbReference type="SAM" id="Phobius"/>
    </source>
</evidence>
<organism evidence="5 6">
    <name type="scientific">Acorus gramineus</name>
    <name type="common">Dwarf sweet flag</name>
    <dbReference type="NCBI Taxonomy" id="55184"/>
    <lineage>
        <taxon>Eukaryota</taxon>
        <taxon>Viridiplantae</taxon>
        <taxon>Streptophyta</taxon>
        <taxon>Embryophyta</taxon>
        <taxon>Tracheophyta</taxon>
        <taxon>Spermatophyta</taxon>
        <taxon>Magnoliopsida</taxon>
        <taxon>Liliopsida</taxon>
        <taxon>Acoraceae</taxon>
        <taxon>Acorus</taxon>
    </lineage>
</organism>
<dbReference type="InterPro" id="IPR001296">
    <property type="entry name" value="Glyco_trans_1"/>
</dbReference>